<keyword evidence="3" id="KW-1185">Reference proteome</keyword>
<keyword evidence="1" id="KW-1133">Transmembrane helix</keyword>
<keyword evidence="1" id="KW-0472">Membrane</keyword>
<feature type="transmembrane region" description="Helical" evidence="1">
    <location>
        <begin position="68"/>
        <end position="89"/>
    </location>
</feature>
<sequence>MRNVKYLDKRAPDSKHKSIQWFELNQFEPERAFTSHWISTNVFFIIRFILTLYTTITFWTFLAVSVTYSSFVEFFSAFTTLTFIGLYAYQVMLHR</sequence>
<evidence type="ECO:0000313" key="3">
    <source>
        <dbReference type="Proteomes" id="UP001473302"/>
    </source>
</evidence>
<proteinExistence type="predicted"/>
<feature type="transmembrane region" description="Helical" evidence="1">
    <location>
        <begin position="41"/>
        <end position="62"/>
    </location>
</feature>
<evidence type="ECO:0000313" key="2">
    <source>
        <dbReference type="EMBL" id="GAA5806822.1"/>
    </source>
</evidence>
<gene>
    <name evidence="2" type="ORF">MFLAVUS_000170</name>
</gene>
<accession>A0ABP9YIY8</accession>
<organism evidence="2 3">
    <name type="scientific">Mucor flavus</name>
    <dbReference type="NCBI Taxonomy" id="439312"/>
    <lineage>
        <taxon>Eukaryota</taxon>
        <taxon>Fungi</taxon>
        <taxon>Fungi incertae sedis</taxon>
        <taxon>Mucoromycota</taxon>
        <taxon>Mucoromycotina</taxon>
        <taxon>Mucoromycetes</taxon>
        <taxon>Mucorales</taxon>
        <taxon>Mucorineae</taxon>
        <taxon>Mucoraceae</taxon>
        <taxon>Mucor</taxon>
    </lineage>
</organism>
<reference evidence="2 3" key="1">
    <citation type="submission" date="2024-04" db="EMBL/GenBank/DDBJ databases">
        <title>genome sequences of Mucor flavus KT1a and Helicostylum pulchrum KT1b strains isolated from the surface of a dry-aged beef.</title>
        <authorList>
            <person name="Toyotome T."/>
            <person name="Hosono M."/>
            <person name="Torimaru M."/>
            <person name="Fukuda K."/>
            <person name="Mikami N."/>
        </authorList>
    </citation>
    <scope>NUCLEOTIDE SEQUENCE [LARGE SCALE GENOMIC DNA]</scope>
    <source>
        <strain evidence="2 3">KT1a</strain>
    </source>
</reference>
<dbReference type="EMBL" id="BAABUK010000002">
    <property type="protein sequence ID" value="GAA5806822.1"/>
    <property type="molecule type" value="Genomic_DNA"/>
</dbReference>
<keyword evidence="1" id="KW-0812">Transmembrane</keyword>
<dbReference type="Proteomes" id="UP001473302">
    <property type="component" value="Unassembled WGS sequence"/>
</dbReference>
<name>A0ABP9YIY8_9FUNG</name>
<protein>
    <submittedName>
        <fullName evidence="2">Uncharacterized protein</fullName>
    </submittedName>
</protein>
<evidence type="ECO:0000256" key="1">
    <source>
        <dbReference type="SAM" id="Phobius"/>
    </source>
</evidence>
<comment type="caution">
    <text evidence="2">The sequence shown here is derived from an EMBL/GenBank/DDBJ whole genome shotgun (WGS) entry which is preliminary data.</text>
</comment>